<protein>
    <submittedName>
        <fullName evidence="2">Uncharacterized conserved protein</fullName>
    </submittedName>
</protein>
<sequence length="191" mass="22955">MKCFTYLSIIIFRKFKKVATMNTNKYVHTLSTILTPYFNIYRDEKLGAFSLPFYAHYHRRDEKYFMTKKSKIWAVENEQFIFVWQKNDIVTKRDVIQFSEAFINHVPNYISNHQDHMSTVFIGAIVAPHACDEAIREVKHFRKLKFIRFGLHGWLECYIAIISLDTKQLFTHRKARSFTHVFEKPFEEDVR</sequence>
<dbReference type="Pfam" id="PF26226">
    <property type="entry name" value="DUF8052"/>
    <property type="match status" value="1"/>
</dbReference>
<dbReference type="eggNOG" id="ENOG5030W07">
    <property type="taxonomic scope" value="Bacteria"/>
</dbReference>
<proteinExistence type="predicted"/>
<evidence type="ECO:0000313" key="3">
    <source>
        <dbReference type="Proteomes" id="UP000000742"/>
    </source>
</evidence>
<accession>B7GJ15</accession>
<gene>
    <name evidence="2" type="ordered locus">Aflv_0177</name>
</gene>
<dbReference type="STRING" id="491915.Aflv_0177"/>
<evidence type="ECO:0000313" key="2">
    <source>
        <dbReference type="EMBL" id="ACJ32561.1"/>
    </source>
</evidence>
<dbReference type="HOGENOM" id="CLU_100108_1_0_9"/>
<feature type="domain" description="DUF8052" evidence="1">
    <location>
        <begin position="23"/>
        <end position="183"/>
    </location>
</feature>
<evidence type="ECO:0000259" key="1">
    <source>
        <dbReference type="Pfam" id="PF26226"/>
    </source>
</evidence>
<reference evidence="2 3" key="1">
    <citation type="journal article" date="2008" name="Genome Biol.">
        <title>Encapsulated in silica: genome, proteome and physiology of the thermophilic bacterium Anoxybacillus flavithermus WK1.</title>
        <authorList>
            <person name="Saw J.H."/>
            <person name="Mountain B.W."/>
            <person name="Feng L."/>
            <person name="Omelchenko M.V."/>
            <person name="Hou S."/>
            <person name="Saito J.A."/>
            <person name="Stott M.B."/>
            <person name="Li D."/>
            <person name="Zhao G."/>
            <person name="Wu J."/>
            <person name="Galperin M.Y."/>
            <person name="Koonin E.V."/>
            <person name="Makarova K.S."/>
            <person name="Wolf Y.I."/>
            <person name="Rigden D.J."/>
            <person name="Dunfield P.F."/>
            <person name="Wang L."/>
            <person name="Alam M."/>
        </authorList>
    </citation>
    <scope>NUCLEOTIDE SEQUENCE [LARGE SCALE GENOMIC DNA]</scope>
    <source>
        <strain evidence="3">DSM 21510 / WK1</strain>
    </source>
</reference>
<dbReference type="AlphaFoldDB" id="B7GJ15"/>
<dbReference type="KEGG" id="afl:Aflv_0177"/>
<name>B7GJ15_ANOFW</name>
<dbReference type="Proteomes" id="UP000000742">
    <property type="component" value="Chromosome"/>
</dbReference>
<dbReference type="EMBL" id="CP000922">
    <property type="protein sequence ID" value="ACJ32561.1"/>
    <property type="molecule type" value="Genomic_DNA"/>
</dbReference>
<organism evidence="2 3">
    <name type="scientific">Anoxybacillus flavithermus (strain DSM 21510 / WK1)</name>
    <dbReference type="NCBI Taxonomy" id="491915"/>
    <lineage>
        <taxon>Bacteria</taxon>
        <taxon>Bacillati</taxon>
        <taxon>Bacillota</taxon>
        <taxon>Bacilli</taxon>
        <taxon>Bacillales</taxon>
        <taxon>Anoxybacillaceae</taxon>
        <taxon>Anoxybacillus</taxon>
    </lineage>
</organism>
<dbReference type="InterPro" id="IPR058365">
    <property type="entry name" value="DUF8052"/>
</dbReference>